<dbReference type="Pfam" id="PF07690">
    <property type="entry name" value="MFS_1"/>
    <property type="match status" value="1"/>
</dbReference>
<evidence type="ECO:0000256" key="1">
    <source>
        <dbReference type="ARBA" id="ARBA00004651"/>
    </source>
</evidence>
<evidence type="ECO:0000313" key="7">
    <source>
        <dbReference type="EMBL" id="GAA1949542.1"/>
    </source>
</evidence>
<dbReference type="RefSeq" id="WP_344415477.1">
    <property type="nucleotide sequence ID" value="NZ_BAAANN010000005.1"/>
</dbReference>
<keyword evidence="2 5" id="KW-0812">Transmembrane</keyword>
<dbReference type="PROSITE" id="PS00216">
    <property type="entry name" value="SUGAR_TRANSPORT_1"/>
    <property type="match status" value="1"/>
</dbReference>
<feature type="transmembrane region" description="Helical" evidence="5">
    <location>
        <begin position="354"/>
        <end position="373"/>
    </location>
</feature>
<feature type="transmembrane region" description="Helical" evidence="5">
    <location>
        <begin position="436"/>
        <end position="458"/>
    </location>
</feature>
<feature type="transmembrane region" description="Helical" evidence="5">
    <location>
        <begin position="92"/>
        <end position="118"/>
    </location>
</feature>
<evidence type="ECO:0000256" key="2">
    <source>
        <dbReference type="ARBA" id="ARBA00022692"/>
    </source>
</evidence>
<dbReference type="PANTHER" id="PTHR42718">
    <property type="entry name" value="MAJOR FACILITATOR SUPERFAMILY MULTIDRUG TRANSPORTER MFSC"/>
    <property type="match status" value="1"/>
</dbReference>
<feature type="transmembrane region" description="Helical" evidence="5">
    <location>
        <begin position="63"/>
        <end position="80"/>
    </location>
</feature>
<keyword evidence="3 5" id="KW-1133">Transmembrane helix</keyword>
<sequence>MTASSMRGGALRPTTAKRAGRPWLTLVGGVLGGAMVGLDGTAITIAAPFISSSVNATLGDLELIANAYLVALAIGLLPAGKLADRIGRRRTFVIGVAVFGLASLGVALSSGVFALVAFRVLQGFAGALLQPAALAMLRNAFPADKLGLPLGIWGGANALAIGLGPVIAGLIVQGFGWQAVFLLNVPVAVLTVAIAFFAVAESKGDATGHGGLRKLLRDRSVTLGATLVGVSSFGVFALLFLLTLYLQNTRGMSPVAAGAWMLAPTCVVVVSAPIGGILAQRFGPRWPVTAGLVLVAAGLVGLTTLDRGSEFSDLLVPGLLAGFGTGLCVIAATEAIMGGTPDELSGIASGLQQVASQVGGVLGIVTVGGVMSWRVSDALGRHTAEAGLPDPVAATVRAGTDAVTQGKVPDGFEPGTVGARLANAVSAVAKLSFVDAMGVAFLVVAALSLLGAIAGVLLPKTPAPEPVEEAPEPALTP</sequence>
<keyword evidence="4 5" id="KW-0472">Membrane</keyword>
<evidence type="ECO:0000256" key="3">
    <source>
        <dbReference type="ARBA" id="ARBA00022989"/>
    </source>
</evidence>
<feature type="transmembrane region" description="Helical" evidence="5">
    <location>
        <begin position="221"/>
        <end position="246"/>
    </location>
</feature>
<evidence type="ECO:0000256" key="4">
    <source>
        <dbReference type="ARBA" id="ARBA00023136"/>
    </source>
</evidence>
<feature type="transmembrane region" description="Helical" evidence="5">
    <location>
        <begin position="314"/>
        <end position="333"/>
    </location>
</feature>
<dbReference type="EMBL" id="BAAANN010000005">
    <property type="protein sequence ID" value="GAA1949542.1"/>
    <property type="molecule type" value="Genomic_DNA"/>
</dbReference>
<proteinExistence type="predicted"/>
<reference evidence="7 8" key="1">
    <citation type="journal article" date="2019" name="Int. J. Syst. Evol. Microbiol.">
        <title>The Global Catalogue of Microorganisms (GCM) 10K type strain sequencing project: providing services to taxonomists for standard genome sequencing and annotation.</title>
        <authorList>
            <consortium name="The Broad Institute Genomics Platform"/>
            <consortium name="The Broad Institute Genome Sequencing Center for Infectious Disease"/>
            <person name="Wu L."/>
            <person name="Ma J."/>
        </authorList>
    </citation>
    <scope>NUCLEOTIDE SEQUENCE [LARGE SCALE GENOMIC DNA]</scope>
    <source>
        <strain evidence="7 8">JCM 14545</strain>
    </source>
</reference>
<evidence type="ECO:0000259" key="6">
    <source>
        <dbReference type="PROSITE" id="PS50850"/>
    </source>
</evidence>
<dbReference type="SUPFAM" id="SSF103473">
    <property type="entry name" value="MFS general substrate transporter"/>
    <property type="match status" value="1"/>
</dbReference>
<accession>A0ABN2QCC0</accession>
<dbReference type="PROSITE" id="PS50850">
    <property type="entry name" value="MFS"/>
    <property type="match status" value="1"/>
</dbReference>
<dbReference type="InterPro" id="IPR036259">
    <property type="entry name" value="MFS_trans_sf"/>
</dbReference>
<organism evidence="7 8">
    <name type="scientific">Amycolatopsis minnesotensis</name>
    <dbReference type="NCBI Taxonomy" id="337894"/>
    <lineage>
        <taxon>Bacteria</taxon>
        <taxon>Bacillati</taxon>
        <taxon>Actinomycetota</taxon>
        <taxon>Actinomycetes</taxon>
        <taxon>Pseudonocardiales</taxon>
        <taxon>Pseudonocardiaceae</taxon>
        <taxon>Amycolatopsis</taxon>
    </lineage>
</organism>
<feature type="transmembrane region" description="Helical" evidence="5">
    <location>
        <begin position="21"/>
        <end position="51"/>
    </location>
</feature>
<feature type="transmembrane region" description="Helical" evidence="5">
    <location>
        <begin position="148"/>
        <end position="171"/>
    </location>
</feature>
<comment type="caution">
    <text evidence="7">The sequence shown here is derived from an EMBL/GenBank/DDBJ whole genome shotgun (WGS) entry which is preliminary data.</text>
</comment>
<protein>
    <submittedName>
        <fullName evidence="7">MFS transporter</fullName>
    </submittedName>
</protein>
<dbReference type="InterPro" id="IPR005829">
    <property type="entry name" value="Sugar_transporter_CS"/>
</dbReference>
<keyword evidence="8" id="KW-1185">Reference proteome</keyword>
<dbReference type="InterPro" id="IPR020846">
    <property type="entry name" value="MFS_dom"/>
</dbReference>
<evidence type="ECO:0000313" key="8">
    <source>
        <dbReference type="Proteomes" id="UP001501116"/>
    </source>
</evidence>
<dbReference type="Gene3D" id="1.20.1250.20">
    <property type="entry name" value="MFS general substrate transporter like domains"/>
    <property type="match status" value="2"/>
</dbReference>
<dbReference type="CDD" id="cd17321">
    <property type="entry name" value="MFS_MMR_MDR_like"/>
    <property type="match status" value="1"/>
</dbReference>
<gene>
    <name evidence="7" type="ORF">GCM10009754_17720</name>
</gene>
<feature type="transmembrane region" description="Helical" evidence="5">
    <location>
        <begin position="286"/>
        <end position="302"/>
    </location>
</feature>
<dbReference type="InterPro" id="IPR011701">
    <property type="entry name" value="MFS"/>
</dbReference>
<dbReference type="Proteomes" id="UP001501116">
    <property type="component" value="Unassembled WGS sequence"/>
</dbReference>
<dbReference type="PANTHER" id="PTHR42718:SF42">
    <property type="entry name" value="EXPORT PROTEIN"/>
    <property type="match status" value="1"/>
</dbReference>
<comment type="subcellular location">
    <subcellularLocation>
        <location evidence="1">Cell membrane</location>
        <topology evidence="1">Multi-pass membrane protein</topology>
    </subcellularLocation>
</comment>
<name>A0ABN2QCC0_9PSEU</name>
<feature type="transmembrane region" description="Helical" evidence="5">
    <location>
        <begin position="177"/>
        <end position="200"/>
    </location>
</feature>
<feature type="transmembrane region" description="Helical" evidence="5">
    <location>
        <begin position="258"/>
        <end position="279"/>
    </location>
</feature>
<evidence type="ECO:0000256" key="5">
    <source>
        <dbReference type="SAM" id="Phobius"/>
    </source>
</evidence>
<feature type="domain" description="Major facilitator superfamily (MFS) profile" evidence="6">
    <location>
        <begin position="25"/>
        <end position="463"/>
    </location>
</feature>